<protein>
    <submittedName>
        <fullName evidence="1">Nuclease</fullName>
    </submittedName>
</protein>
<name>A0A2K9V871_9VIRU</name>
<accession>A0A2K9V871</accession>
<evidence type="ECO:0000313" key="1">
    <source>
        <dbReference type="EMBL" id="AUV58412.1"/>
    </source>
</evidence>
<proteinExistence type="predicted"/>
<sequence>METKTCTRCKKNKKIEEFSFRSKPKAIRHEQCRACLNLYAKTYRNNNKEIIKKKQKIWYDSKGNVLKKEYDKKNLERTRQRDKNRYHTDPSYRTKKILRSRLAKVLKGEKKSKKTLEYVGMELPQLREWIEFQFDKNMTWNNQGIYWDIDHVTPCSSFDLSIEKEIYECFNWKNIRPLSKKENSYKSNKILEQDIYNHKKICREFQYNYLFGTK</sequence>
<reference evidence="1" key="1">
    <citation type="submission" date="2018-01" db="EMBL/GenBank/DDBJ databases">
        <title>Draft genome sequence of Bandra megavirus.</title>
        <authorList>
            <person name="Chatterjee A."/>
            <person name="Yadav R."/>
            <person name="Kondabagil K."/>
        </authorList>
    </citation>
    <scope>NUCLEOTIDE SEQUENCE</scope>
    <source>
        <strain evidence="1">KK-1</strain>
    </source>
</reference>
<organism evidence="1">
    <name type="scientific">Bandra megavirus</name>
    <dbReference type="NCBI Taxonomy" id="2071566"/>
    <lineage>
        <taxon>Viruses</taxon>
        <taxon>Varidnaviria</taxon>
        <taxon>Bamfordvirae</taxon>
        <taxon>Nucleocytoviricota</taxon>
        <taxon>Megaviricetes</taxon>
        <taxon>Imitervirales</taxon>
        <taxon>Mimiviridae</taxon>
        <taxon>Megamimivirinae</taxon>
        <taxon>Megavirus</taxon>
    </lineage>
</organism>
<dbReference type="EMBL" id="MG779340">
    <property type="protein sequence ID" value="AUV58412.1"/>
    <property type="molecule type" value="Genomic_DNA"/>
</dbReference>